<evidence type="ECO:0000313" key="4">
    <source>
        <dbReference type="Proteomes" id="UP000226442"/>
    </source>
</evidence>
<dbReference type="GO" id="GO:0006508">
    <property type="term" value="P:proteolysis"/>
    <property type="evidence" value="ECO:0007669"/>
    <property type="project" value="UniProtKB-KW"/>
</dbReference>
<feature type="domain" description="CAAX prenyl protease 2/Lysostaphin resistance protein A-like" evidence="2">
    <location>
        <begin position="435"/>
        <end position="522"/>
    </location>
</feature>
<feature type="transmembrane region" description="Helical" evidence="1">
    <location>
        <begin position="470"/>
        <end position="503"/>
    </location>
</feature>
<dbReference type="OrthoDB" id="9782250at2"/>
<dbReference type="AlphaFoldDB" id="A0A2G4EZH3"/>
<keyword evidence="3" id="KW-0378">Hydrolase</keyword>
<sequence>MTLKRIFLGILTAIAIALVGLSLLASWNEPQIQSRLELYQTNLLLHASEWQGENNSSSNSSSNLTSARNSIVGTNPLDAALAQYADARTSTQKTLATTQTQLKELQSSSISNPQDTAQNVKLAQSNALEESIHKLSTLKSELDLRVGILQASANKTNVALKTWQDLIEPNNTLINSDTSIKTAQVLNGIWSNPAQLLPDAESSIKKSLDGWFRYRALTQLYKLEERDKELASLQSAEQVIAAQSVEKLAIVIGIPGIGLCIGTVLLVGLTVQWFLQRKQLDTAGSVPILARNGSLTWDVPWDGEIVWQVLVVGFFFVGQILIPYLLLPVSLAVLKFNPASFDPRSKAFYIFTTYLFLSAGGLSVLYFSVKSFLPLPESWFRINWRGNWFWWGFGGYFVALPLVVLVSLINQQFWQGQGGSNPILPIVLEGKDNVALAVFFATAAIAAPVFEEIMFRGFLLPSLTRYLPVWGAIATSALLFAVAHLSVSEILPLATLGAVLGFVYTRSRNLLAPMLLHSLWNSGTLLSLFLLGSGAS</sequence>
<accession>A0A2G4EZH3</accession>
<dbReference type="GO" id="GO:0004175">
    <property type="term" value="F:endopeptidase activity"/>
    <property type="evidence" value="ECO:0007669"/>
    <property type="project" value="UniProtKB-ARBA"/>
</dbReference>
<feature type="transmembrane region" description="Helical" evidence="1">
    <location>
        <begin position="510"/>
        <end position="531"/>
    </location>
</feature>
<keyword evidence="1" id="KW-0472">Membrane</keyword>
<organism evidence="3 4">
    <name type="scientific">Tychonema bourrellyi FEM_GT703</name>
    <dbReference type="NCBI Taxonomy" id="2040638"/>
    <lineage>
        <taxon>Bacteria</taxon>
        <taxon>Bacillati</taxon>
        <taxon>Cyanobacteriota</taxon>
        <taxon>Cyanophyceae</taxon>
        <taxon>Oscillatoriophycideae</taxon>
        <taxon>Oscillatoriales</taxon>
        <taxon>Microcoleaceae</taxon>
        <taxon>Tychonema</taxon>
    </lineage>
</organism>
<dbReference type="RefSeq" id="WP_096829959.1">
    <property type="nucleotide sequence ID" value="NZ_NXIB02000089.1"/>
</dbReference>
<keyword evidence="3" id="KW-0482">Metalloprotease</keyword>
<keyword evidence="4" id="KW-1185">Reference proteome</keyword>
<keyword evidence="1" id="KW-0812">Transmembrane</keyword>
<keyword evidence="1" id="KW-1133">Transmembrane helix</keyword>
<feature type="transmembrane region" description="Helical" evidence="1">
    <location>
        <begin position="388"/>
        <end position="409"/>
    </location>
</feature>
<dbReference type="EMBL" id="NXIB02000089">
    <property type="protein sequence ID" value="PHX54587.1"/>
    <property type="molecule type" value="Genomic_DNA"/>
</dbReference>
<dbReference type="GO" id="GO:0008237">
    <property type="term" value="F:metallopeptidase activity"/>
    <property type="evidence" value="ECO:0007669"/>
    <property type="project" value="UniProtKB-KW"/>
</dbReference>
<comment type="caution">
    <text evidence="3">The sequence shown here is derived from an EMBL/GenBank/DDBJ whole genome shotgun (WGS) entry which is preliminary data.</text>
</comment>
<feature type="transmembrane region" description="Helical" evidence="1">
    <location>
        <begin position="430"/>
        <end position="450"/>
    </location>
</feature>
<feature type="transmembrane region" description="Helical" evidence="1">
    <location>
        <begin position="348"/>
        <end position="368"/>
    </location>
</feature>
<feature type="transmembrane region" description="Helical" evidence="1">
    <location>
        <begin position="6"/>
        <end position="27"/>
    </location>
</feature>
<reference evidence="3" key="1">
    <citation type="submission" date="2017-10" db="EMBL/GenBank/DDBJ databases">
        <title>Draft genome sequence of the planktic cyanobacteria Tychonema bourrellyi isolated from alpine lentic freshwater.</title>
        <authorList>
            <person name="Tett A."/>
            <person name="Armanini F."/>
            <person name="Asnicar F."/>
            <person name="Boscaini A."/>
            <person name="Pasolli E."/>
            <person name="Zolfo M."/>
            <person name="Donati C."/>
            <person name="Salmaso N."/>
            <person name="Segata N."/>
        </authorList>
    </citation>
    <scope>NUCLEOTIDE SEQUENCE</scope>
    <source>
        <strain evidence="3">FEM_GT703</strain>
    </source>
</reference>
<feature type="transmembrane region" description="Helical" evidence="1">
    <location>
        <begin position="305"/>
        <end position="327"/>
    </location>
</feature>
<evidence type="ECO:0000256" key="1">
    <source>
        <dbReference type="SAM" id="Phobius"/>
    </source>
</evidence>
<keyword evidence="3" id="KW-0645">Protease</keyword>
<evidence type="ECO:0000313" key="3">
    <source>
        <dbReference type="EMBL" id="PHX54587.1"/>
    </source>
</evidence>
<dbReference type="PANTHER" id="PTHR43592">
    <property type="entry name" value="CAAX AMINO TERMINAL PROTEASE"/>
    <property type="match status" value="1"/>
</dbReference>
<dbReference type="Proteomes" id="UP000226442">
    <property type="component" value="Unassembled WGS sequence"/>
</dbReference>
<proteinExistence type="predicted"/>
<dbReference type="Pfam" id="PF02517">
    <property type="entry name" value="Rce1-like"/>
    <property type="match status" value="1"/>
</dbReference>
<dbReference type="GO" id="GO:0080120">
    <property type="term" value="P:CAAX-box protein maturation"/>
    <property type="evidence" value="ECO:0007669"/>
    <property type="project" value="UniProtKB-ARBA"/>
</dbReference>
<dbReference type="InterPro" id="IPR003675">
    <property type="entry name" value="Rce1/LyrA-like_dom"/>
</dbReference>
<gene>
    <name evidence="3" type="ORF">CP500_015220</name>
</gene>
<protein>
    <submittedName>
        <fullName evidence="3">CPBP family intramembrane metalloprotease</fullName>
    </submittedName>
</protein>
<dbReference type="PANTHER" id="PTHR43592:SF15">
    <property type="entry name" value="CAAX AMINO TERMINAL PROTEASE FAMILY PROTEIN"/>
    <property type="match status" value="1"/>
</dbReference>
<name>A0A2G4EZH3_9CYAN</name>
<feature type="transmembrane region" description="Helical" evidence="1">
    <location>
        <begin position="248"/>
        <end position="275"/>
    </location>
</feature>
<evidence type="ECO:0000259" key="2">
    <source>
        <dbReference type="Pfam" id="PF02517"/>
    </source>
</evidence>